<evidence type="ECO:0000313" key="3">
    <source>
        <dbReference type="Proteomes" id="UP000688137"/>
    </source>
</evidence>
<protein>
    <submittedName>
        <fullName evidence="2">Uncharacterized protein</fullName>
    </submittedName>
</protein>
<gene>
    <name evidence="2" type="ORF">PPRIM_AZ9-3.1.T0770011</name>
</gene>
<name>A0A8S1N1E2_PARPR</name>
<proteinExistence type="predicted"/>
<dbReference type="Proteomes" id="UP000688137">
    <property type="component" value="Unassembled WGS sequence"/>
</dbReference>
<evidence type="ECO:0000313" key="2">
    <source>
        <dbReference type="EMBL" id="CAD8086618.1"/>
    </source>
</evidence>
<organism evidence="2 3">
    <name type="scientific">Paramecium primaurelia</name>
    <dbReference type="NCBI Taxonomy" id="5886"/>
    <lineage>
        <taxon>Eukaryota</taxon>
        <taxon>Sar</taxon>
        <taxon>Alveolata</taxon>
        <taxon>Ciliophora</taxon>
        <taxon>Intramacronucleata</taxon>
        <taxon>Oligohymenophorea</taxon>
        <taxon>Peniculida</taxon>
        <taxon>Parameciidae</taxon>
        <taxon>Paramecium</taxon>
    </lineage>
</organism>
<feature type="compositionally biased region" description="Basic and acidic residues" evidence="1">
    <location>
        <begin position="67"/>
        <end position="78"/>
    </location>
</feature>
<dbReference type="OMA" id="GSAQCCT"/>
<sequence>MGSAQCCTKQQLEEKETEIQIKQDVIMKQSGTQQDNPLPKNKLSSRKSSPDEPGTPGFADLRSQQSRKSEQHQSHSQKEIQLIGQLEKHDSPFKSQCSIGKRKNDSPVCSFEATNKLKSLDSNRIKKIQTFEEKVNSRDLSPIEDDGMLDSQRSKQADEKSVKSILKQELKYSKFRKQDTTFDAGQRKVQFYIE</sequence>
<feature type="compositionally biased region" description="Basic and acidic residues" evidence="1">
    <location>
        <begin position="152"/>
        <end position="161"/>
    </location>
</feature>
<dbReference type="EMBL" id="CAJJDM010000080">
    <property type="protein sequence ID" value="CAD8086618.1"/>
    <property type="molecule type" value="Genomic_DNA"/>
</dbReference>
<reference evidence="2" key="1">
    <citation type="submission" date="2021-01" db="EMBL/GenBank/DDBJ databases">
        <authorList>
            <consortium name="Genoscope - CEA"/>
            <person name="William W."/>
        </authorList>
    </citation>
    <scope>NUCLEOTIDE SEQUENCE</scope>
</reference>
<accession>A0A8S1N1E2</accession>
<comment type="caution">
    <text evidence="2">The sequence shown here is derived from an EMBL/GenBank/DDBJ whole genome shotgun (WGS) entry which is preliminary data.</text>
</comment>
<keyword evidence="3" id="KW-1185">Reference proteome</keyword>
<dbReference type="AlphaFoldDB" id="A0A8S1N1E2"/>
<evidence type="ECO:0000256" key="1">
    <source>
        <dbReference type="SAM" id="MobiDB-lite"/>
    </source>
</evidence>
<feature type="region of interest" description="Disordered" evidence="1">
    <location>
        <begin position="134"/>
        <end position="161"/>
    </location>
</feature>
<feature type="region of interest" description="Disordered" evidence="1">
    <location>
        <begin position="23"/>
        <end position="108"/>
    </location>
</feature>